<evidence type="ECO:0000313" key="4">
    <source>
        <dbReference type="Proteomes" id="UP001153069"/>
    </source>
</evidence>
<reference evidence="3" key="1">
    <citation type="submission" date="2020-06" db="EMBL/GenBank/DDBJ databases">
        <authorList>
            <consortium name="Plant Systems Biology data submission"/>
        </authorList>
    </citation>
    <scope>NUCLEOTIDE SEQUENCE</scope>
    <source>
        <strain evidence="3">D6</strain>
    </source>
</reference>
<dbReference type="PANTHER" id="PTHR43601">
    <property type="entry name" value="THIOREDOXIN, MITOCHONDRIAL"/>
    <property type="match status" value="1"/>
</dbReference>
<comment type="caution">
    <text evidence="3">The sequence shown here is derived from an EMBL/GenBank/DDBJ whole genome shotgun (WGS) entry which is preliminary data.</text>
</comment>
<dbReference type="AlphaFoldDB" id="A0A9N8HJJ2"/>
<dbReference type="PANTHER" id="PTHR43601:SF32">
    <property type="entry name" value="THIOREDOXIN-LIKE 2-2, CHLOROPLASTIC"/>
    <property type="match status" value="1"/>
</dbReference>
<dbReference type="PROSITE" id="PS51352">
    <property type="entry name" value="THIOREDOXIN_2"/>
    <property type="match status" value="1"/>
</dbReference>
<organism evidence="3 4">
    <name type="scientific">Seminavis robusta</name>
    <dbReference type="NCBI Taxonomy" id="568900"/>
    <lineage>
        <taxon>Eukaryota</taxon>
        <taxon>Sar</taxon>
        <taxon>Stramenopiles</taxon>
        <taxon>Ochrophyta</taxon>
        <taxon>Bacillariophyta</taxon>
        <taxon>Bacillariophyceae</taxon>
        <taxon>Bacillariophycidae</taxon>
        <taxon>Naviculales</taxon>
        <taxon>Naviculaceae</taxon>
        <taxon>Seminavis</taxon>
    </lineage>
</organism>
<comment type="similarity">
    <text evidence="1">Belongs to the thioredoxin family.</text>
</comment>
<evidence type="ECO:0000256" key="1">
    <source>
        <dbReference type="ARBA" id="ARBA00008987"/>
    </source>
</evidence>
<dbReference type="EMBL" id="CAICTM010000864">
    <property type="protein sequence ID" value="CAB9517553.1"/>
    <property type="molecule type" value="Genomic_DNA"/>
</dbReference>
<keyword evidence="4" id="KW-1185">Reference proteome</keyword>
<gene>
    <name evidence="3" type="ORF">SEMRO_865_G212760.1</name>
</gene>
<dbReference type="Pfam" id="PF00085">
    <property type="entry name" value="Thioredoxin"/>
    <property type="match status" value="1"/>
</dbReference>
<dbReference type="OrthoDB" id="2121326at2759"/>
<dbReference type="Proteomes" id="UP001153069">
    <property type="component" value="Unassembled WGS sequence"/>
</dbReference>
<dbReference type="GO" id="GO:0045454">
    <property type="term" value="P:cell redox homeostasis"/>
    <property type="evidence" value="ECO:0007669"/>
    <property type="project" value="TreeGrafter"/>
</dbReference>
<proteinExistence type="inferred from homology"/>
<dbReference type="InterPro" id="IPR013766">
    <property type="entry name" value="Thioredoxin_domain"/>
</dbReference>
<dbReference type="InterPro" id="IPR036249">
    <property type="entry name" value="Thioredoxin-like_sf"/>
</dbReference>
<name>A0A9N8HJJ2_9STRA</name>
<evidence type="ECO:0000259" key="2">
    <source>
        <dbReference type="PROSITE" id="PS51352"/>
    </source>
</evidence>
<sequence>MASSISTVTESGMRGSEVSSSSRRHIRWLSLGIFVALGLMAPIGSQAFSLSMTSYKPPLKAITSRRINQKRQSSTSKSAYAGALAAPSAASSQLPFEQRMRNLVMGQAQKAKSETQRNAATVTSPVKTIKTLSEFRDVVANEKEKIVAVRFHAPWCKACKAMAPSYYRLARQNENTIFIDVPVLPENANLHQGLGVPSLPYGHIYHPNGGLVEELRMTKKHMPEFAQTLQWHIEGRCDLESQPQSPRP</sequence>
<dbReference type="Gene3D" id="3.40.30.10">
    <property type="entry name" value="Glutaredoxin"/>
    <property type="match status" value="1"/>
</dbReference>
<accession>A0A9N8HJJ2</accession>
<protein>
    <submittedName>
        <fullName evidence="3">Thioredoxin</fullName>
    </submittedName>
</protein>
<feature type="domain" description="Thioredoxin" evidence="2">
    <location>
        <begin position="105"/>
        <end position="234"/>
    </location>
</feature>
<dbReference type="CDD" id="cd02947">
    <property type="entry name" value="TRX_family"/>
    <property type="match status" value="1"/>
</dbReference>
<evidence type="ECO:0000313" key="3">
    <source>
        <dbReference type="EMBL" id="CAB9517553.1"/>
    </source>
</evidence>
<dbReference type="SUPFAM" id="SSF52833">
    <property type="entry name" value="Thioredoxin-like"/>
    <property type="match status" value="1"/>
</dbReference>